<organism evidence="9 11">
    <name type="scientific">Labrys neptuniae</name>
    <dbReference type="NCBI Taxonomy" id="376174"/>
    <lineage>
        <taxon>Bacteria</taxon>
        <taxon>Pseudomonadati</taxon>
        <taxon>Pseudomonadota</taxon>
        <taxon>Alphaproteobacteria</taxon>
        <taxon>Hyphomicrobiales</taxon>
        <taxon>Xanthobacteraceae</taxon>
        <taxon>Labrys</taxon>
    </lineage>
</organism>
<feature type="transmembrane region" description="Helical" evidence="7">
    <location>
        <begin position="76"/>
        <end position="98"/>
    </location>
</feature>
<comment type="caution">
    <text evidence="9">The sequence shown here is derived from an EMBL/GenBank/DDBJ whole genome shotgun (WGS) entry which is preliminary data.</text>
</comment>
<evidence type="ECO:0000313" key="11">
    <source>
        <dbReference type="Proteomes" id="UP001555786"/>
    </source>
</evidence>
<dbReference type="PANTHER" id="PTHR43744">
    <property type="entry name" value="ABC TRANSPORTER PERMEASE PROTEIN MG189-RELATED-RELATED"/>
    <property type="match status" value="1"/>
</dbReference>
<evidence type="ECO:0000313" key="12">
    <source>
        <dbReference type="Proteomes" id="UP001595190"/>
    </source>
</evidence>
<keyword evidence="3" id="KW-1003">Cell membrane</keyword>
<keyword evidence="5 7" id="KW-1133">Transmembrane helix</keyword>
<evidence type="ECO:0000256" key="4">
    <source>
        <dbReference type="ARBA" id="ARBA00022692"/>
    </source>
</evidence>
<dbReference type="SUPFAM" id="SSF161098">
    <property type="entry name" value="MetI-like"/>
    <property type="match status" value="1"/>
</dbReference>
<reference evidence="9 11" key="1">
    <citation type="submission" date="2024-07" db="EMBL/GenBank/DDBJ databases">
        <title>Description of Labrys sedimenti sp. nov., isolated from a diclofenac-degrading enrichment culture.</title>
        <authorList>
            <person name="Tancsics A."/>
            <person name="Csepanyi A."/>
        </authorList>
    </citation>
    <scope>NUCLEOTIDE SEQUENCE [LARGE SCALE GENOMIC DNA]</scope>
    <source>
        <strain evidence="9 11">LMG 23578</strain>
    </source>
</reference>
<keyword evidence="2 7" id="KW-0813">Transport</keyword>
<evidence type="ECO:0000313" key="9">
    <source>
        <dbReference type="EMBL" id="MEW9307474.1"/>
    </source>
</evidence>
<dbReference type="PANTHER" id="PTHR43744:SF12">
    <property type="entry name" value="ABC TRANSPORTER PERMEASE PROTEIN MG189-RELATED"/>
    <property type="match status" value="1"/>
</dbReference>
<name>A0ABV3PQ89_9HYPH</name>
<protein>
    <submittedName>
        <fullName evidence="9">Carbohydrate ABC transporter permease</fullName>
    </submittedName>
</protein>
<evidence type="ECO:0000256" key="2">
    <source>
        <dbReference type="ARBA" id="ARBA00022448"/>
    </source>
</evidence>
<proteinExistence type="inferred from homology"/>
<dbReference type="Gene3D" id="1.10.3720.10">
    <property type="entry name" value="MetI-like"/>
    <property type="match status" value="1"/>
</dbReference>
<keyword evidence="11" id="KW-1185">Reference proteome</keyword>
<dbReference type="EMBL" id="JBFNQD010000006">
    <property type="protein sequence ID" value="MEW9307474.1"/>
    <property type="molecule type" value="Genomic_DNA"/>
</dbReference>
<comment type="subcellular location">
    <subcellularLocation>
        <location evidence="1 7">Cell membrane</location>
        <topology evidence="1 7">Multi-pass membrane protein</topology>
    </subcellularLocation>
</comment>
<feature type="transmembrane region" description="Helical" evidence="7">
    <location>
        <begin position="242"/>
        <end position="263"/>
    </location>
</feature>
<dbReference type="Proteomes" id="UP001595190">
    <property type="component" value="Unassembled WGS sequence"/>
</dbReference>
<dbReference type="Pfam" id="PF00528">
    <property type="entry name" value="BPD_transp_1"/>
    <property type="match status" value="1"/>
</dbReference>
<evidence type="ECO:0000256" key="1">
    <source>
        <dbReference type="ARBA" id="ARBA00004651"/>
    </source>
</evidence>
<evidence type="ECO:0000259" key="8">
    <source>
        <dbReference type="PROSITE" id="PS50928"/>
    </source>
</evidence>
<evidence type="ECO:0000256" key="5">
    <source>
        <dbReference type="ARBA" id="ARBA00022989"/>
    </source>
</evidence>
<evidence type="ECO:0000256" key="7">
    <source>
        <dbReference type="RuleBase" id="RU363032"/>
    </source>
</evidence>
<feature type="transmembrane region" description="Helical" evidence="7">
    <location>
        <begin position="143"/>
        <end position="163"/>
    </location>
</feature>
<feature type="domain" description="ABC transmembrane type-1" evidence="8">
    <location>
        <begin position="72"/>
        <end position="263"/>
    </location>
</feature>
<comment type="similarity">
    <text evidence="7">Belongs to the binding-protein-dependent transport system permease family.</text>
</comment>
<dbReference type="RefSeq" id="WP_149250641.1">
    <property type="nucleotide sequence ID" value="NZ_JBFNQD010000006.1"/>
</dbReference>
<evidence type="ECO:0000256" key="6">
    <source>
        <dbReference type="ARBA" id="ARBA00023136"/>
    </source>
</evidence>
<sequence>MPALSRWSPTRLGVLAFLSLHVAIVVSPFAWMAYSTLKTNKEFMRSVWSLPAAPSLDAFVQAWSNGALGTYSLNSLIVMAGSTLLAVAAATAGGYGLAIYRPRWLAGVEAGLMVAMAIPAYVALVPLVVVLRTMGLLDTHLGVILPTAAFNVPVTLFIMRAFFVTLPRELMDAARIDGCSEFGIFWRIAVPLARPAMFTAAIVNMIWVWNDFLFPLVFINTPAKKTLPVGLADFVGEHITNYPVMLAAIFIAALAPLILFVLFERQITAALTGGAVKE</sequence>
<gene>
    <name evidence="9" type="ORF">ABXS05_18115</name>
    <name evidence="10" type="ORF">ACETRX_23125</name>
</gene>
<feature type="transmembrane region" description="Helical" evidence="7">
    <location>
        <begin position="12"/>
        <end position="34"/>
    </location>
</feature>
<dbReference type="InterPro" id="IPR000515">
    <property type="entry name" value="MetI-like"/>
</dbReference>
<feature type="transmembrane region" description="Helical" evidence="7">
    <location>
        <begin position="110"/>
        <end position="131"/>
    </location>
</feature>
<accession>A0ABV3PQ89</accession>
<dbReference type="Proteomes" id="UP001555786">
    <property type="component" value="Unassembled WGS sequence"/>
</dbReference>
<keyword evidence="6 7" id="KW-0472">Membrane</keyword>
<evidence type="ECO:0000313" key="10">
    <source>
        <dbReference type="EMBL" id="MFC2252548.1"/>
    </source>
</evidence>
<dbReference type="EMBL" id="JBHGPK010000012">
    <property type="protein sequence ID" value="MFC2252548.1"/>
    <property type="molecule type" value="Genomic_DNA"/>
</dbReference>
<dbReference type="PROSITE" id="PS50928">
    <property type="entry name" value="ABC_TM1"/>
    <property type="match status" value="1"/>
</dbReference>
<keyword evidence="4 7" id="KW-0812">Transmembrane</keyword>
<reference evidence="10 12" key="2">
    <citation type="submission" date="2024-09" db="EMBL/GenBank/DDBJ databases">
        <title>Description of Labrys sedimenti sp. nov., isolated from a diclofenac-degrading enrichment culture, and genome-based reclassification of Labrys portucalensis as a later heterotypic synonym of Labrys neptuniae.</title>
        <authorList>
            <person name="Tancsics A."/>
            <person name="Csepanyi A."/>
        </authorList>
    </citation>
    <scope>NUCLEOTIDE SEQUENCE [LARGE SCALE GENOMIC DNA]</scope>
    <source>
        <strain evidence="10 12">LMG 23412</strain>
    </source>
</reference>
<feature type="transmembrane region" description="Helical" evidence="7">
    <location>
        <begin position="184"/>
        <end position="209"/>
    </location>
</feature>
<evidence type="ECO:0000256" key="3">
    <source>
        <dbReference type="ARBA" id="ARBA00022475"/>
    </source>
</evidence>
<dbReference type="CDD" id="cd06261">
    <property type="entry name" value="TM_PBP2"/>
    <property type="match status" value="1"/>
</dbReference>
<dbReference type="InterPro" id="IPR035906">
    <property type="entry name" value="MetI-like_sf"/>
</dbReference>